<proteinExistence type="predicted"/>
<gene>
    <name evidence="1" type="ORF">CcrSC_gp417</name>
</gene>
<accession>A0A385EGR8</accession>
<organism evidence="1 2">
    <name type="scientific">Caulobacter phage CcrSC</name>
    <dbReference type="NCBI Taxonomy" id="2283272"/>
    <lineage>
        <taxon>Viruses</taxon>
        <taxon>Duplodnaviria</taxon>
        <taxon>Heunggongvirae</taxon>
        <taxon>Uroviricota</taxon>
        <taxon>Caudoviricetes</taxon>
        <taxon>Jeanschmidtviridae</taxon>
        <taxon>Bertelyvirus</taxon>
        <taxon>Bertelyvirus SC</taxon>
    </lineage>
</organism>
<evidence type="ECO:0000313" key="2">
    <source>
        <dbReference type="Proteomes" id="UP000259683"/>
    </source>
</evidence>
<keyword evidence="2" id="KW-1185">Reference proteome</keyword>
<reference evidence="1" key="1">
    <citation type="submission" date="2018-07" db="EMBL/GenBank/DDBJ databases">
        <authorList>
            <person name="Wilson K.M."/>
            <person name="Ely B."/>
        </authorList>
    </citation>
    <scope>NUCLEOTIDE SEQUENCE</scope>
</reference>
<sequence>MITLPEPLKPCPFCGGPFAISQEPHDNHPIAGMYYIYHTDRTTPERWHCRINVDNHFDSVEAAVSFWNDRHVPDERIILPKIRVAELCYSMGWTAGYGQALVEKGLCLADAWDLDKPEAIARLQAGGEDPGEETP</sequence>
<evidence type="ECO:0000313" key="1">
    <source>
        <dbReference type="EMBL" id="AXQ69999.1"/>
    </source>
</evidence>
<reference evidence="1" key="2">
    <citation type="submission" date="2021-07" db="EMBL/GenBank/DDBJ databases">
        <title>Giant CbK-like Caulobacter bacteriophages have genetically divergent genomes.</title>
        <authorList>
            <person name="Wilson K."/>
            <person name="Ely B."/>
        </authorList>
    </citation>
    <scope>NUCLEOTIDE SEQUENCE</scope>
</reference>
<dbReference type="Proteomes" id="UP000259683">
    <property type="component" value="Segment"/>
</dbReference>
<dbReference type="EMBL" id="MH588547">
    <property type="protein sequence ID" value="AXQ69999.1"/>
    <property type="molecule type" value="Genomic_DNA"/>
</dbReference>
<protein>
    <submittedName>
        <fullName evidence="1">Uncharacterized protein</fullName>
    </submittedName>
</protein>
<name>A0A385EGR8_9CAUD</name>